<keyword evidence="2" id="KW-1185">Reference proteome</keyword>
<dbReference type="GO" id="GO:0003899">
    <property type="term" value="F:DNA-directed RNA polymerase activity"/>
    <property type="evidence" value="ECO:0007669"/>
    <property type="project" value="UniProtKB-EC"/>
</dbReference>
<sequence length="166" mass="19090">MSRKEQFSDLLFEYAVCKRYVNREANKRTESTEKTLLNSMARDLGEAMEYMETGIDPWNYKSEASAPKRRITLIADEHLLSVLKSQQAPIEEELEANTFDEALLNDLLKNLSAREKECYLLIKQSLFSYNATADLLNISVGAVERFVIRATAKIEKKINKIIHLLN</sequence>
<dbReference type="SUPFAM" id="SSF88659">
    <property type="entry name" value="Sigma3 and sigma4 domains of RNA polymerase sigma factors"/>
    <property type="match status" value="1"/>
</dbReference>
<protein>
    <submittedName>
        <fullName evidence="1">Positive control sigma-like factor</fullName>
        <ecNumber evidence="1">2.7.7.6</ecNumber>
    </submittedName>
</protein>
<dbReference type="OrthoDB" id="2083683at2"/>
<dbReference type="EC" id="2.7.7.6" evidence="1"/>
<keyword evidence="1" id="KW-0548">Nucleotidyltransferase</keyword>
<keyword evidence="1" id="KW-0808">Transferase</keyword>
<dbReference type="InterPro" id="IPR013324">
    <property type="entry name" value="RNA_pol_sigma_r3/r4-like"/>
</dbReference>
<dbReference type="InterPro" id="IPR036388">
    <property type="entry name" value="WH-like_DNA-bd_sf"/>
</dbReference>
<dbReference type="STRING" id="1265861.BCAMP_01080"/>
<dbReference type="EMBL" id="AODH01000004">
    <property type="protein sequence ID" value="EUJ41961.1"/>
    <property type="molecule type" value="Genomic_DNA"/>
</dbReference>
<organism evidence="1 2">
    <name type="scientific">Brochothrix campestris FSL F6-1037</name>
    <dbReference type="NCBI Taxonomy" id="1265861"/>
    <lineage>
        <taxon>Bacteria</taxon>
        <taxon>Bacillati</taxon>
        <taxon>Bacillota</taxon>
        <taxon>Bacilli</taxon>
        <taxon>Bacillales</taxon>
        <taxon>Listeriaceae</taxon>
        <taxon>Brochothrix</taxon>
    </lineage>
</organism>
<dbReference type="AlphaFoldDB" id="W7D1Z1"/>
<evidence type="ECO:0000313" key="2">
    <source>
        <dbReference type="Proteomes" id="UP000019243"/>
    </source>
</evidence>
<reference evidence="1 2" key="1">
    <citation type="submission" date="2012-12" db="EMBL/GenBank/DDBJ databases">
        <title>Novel taxa of Listeriaceae from agricultural environments in the United States.</title>
        <authorList>
            <person name="den Bakker H.C."/>
            <person name="Allred A."/>
            <person name="Warchocki S."/>
            <person name="Wright E.M."/>
            <person name="Burrell A."/>
            <person name="Nightingale K.K."/>
            <person name="Kephart D."/>
            <person name="Wiedmann M."/>
        </authorList>
    </citation>
    <scope>NUCLEOTIDE SEQUENCE [LARGE SCALE GENOMIC DNA]</scope>
    <source>
        <strain evidence="1 2">FSL F6-1037</strain>
    </source>
</reference>
<evidence type="ECO:0000313" key="1">
    <source>
        <dbReference type="EMBL" id="EUJ41961.1"/>
    </source>
</evidence>
<proteinExistence type="predicted"/>
<dbReference type="Proteomes" id="UP000019243">
    <property type="component" value="Unassembled WGS sequence"/>
</dbReference>
<dbReference type="RefSeq" id="WP_035312968.1">
    <property type="nucleotide sequence ID" value="NZ_AODH01000004.1"/>
</dbReference>
<dbReference type="Gene3D" id="1.10.10.10">
    <property type="entry name" value="Winged helix-like DNA-binding domain superfamily/Winged helix DNA-binding domain"/>
    <property type="match status" value="1"/>
</dbReference>
<comment type="caution">
    <text evidence="1">The sequence shown here is derived from an EMBL/GenBank/DDBJ whole genome shotgun (WGS) entry which is preliminary data.</text>
</comment>
<accession>W7D1Z1</accession>
<name>W7D1Z1_9LIST</name>
<gene>
    <name evidence="1" type="ORF">BCAMP_01080</name>
</gene>